<comment type="similarity">
    <text evidence="7">Belongs to the chloroperoxidase family.</text>
</comment>
<accession>U4L7I2</accession>
<keyword evidence="8" id="KW-0732">Signal</keyword>
<keyword evidence="11" id="KW-1185">Reference proteome</keyword>
<evidence type="ECO:0000256" key="7">
    <source>
        <dbReference type="ARBA" id="ARBA00025795"/>
    </source>
</evidence>
<feature type="domain" description="Heme haloperoxidase family profile" evidence="9">
    <location>
        <begin position="64"/>
        <end position="314"/>
    </location>
</feature>
<dbReference type="PROSITE" id="PS51405">
    <property type="entry name" value="HEME_HALOPEROXIDASE"/>
    <property type="match status" value="1"/>
</dbReference>
<feature type="chain" id="PRO_5004651719" evidence="8">
    <location>
        <begin position="29"/>
        <end position="429"/>
    </location>
</feature>
<reference evidence="10 11" key="1">
    <citation type="journal article" date="2013" name="PLoS Genet.">
        <title>The genome and development-dependent transcriptomes of Pyronema confluens: a window into fungal evolution.</title>
        <authorList>
            <person name="Traeger S."/>
            <person name="Altegoer F."/>
            <person name="Freitag M."/>
            <person name="Gabaldon T."/>
            <person name="Kempken F."/>
            <person name="Kumar A."/>
            <person name="Marcet-Houben M."/>
            <person name="Poggeler S."/>
            <person name="Stajich J.E."/>
            <person name="Nowrousian M."/>
        </authorList>
    </citation>
    <scope>NUCLEOTIDE SEQUENCE [LARGE SCALE GENOMIC DNA]</scope>
    <source>
        <strain evidence="11">CBS 100304</strain>
        <tissue evidence="10">Vegetative mycelium</tissue>
    </source>
</reference>
<evidence type="ECO:0000256" key="3">
    <source>
        <dbReference type="ARBA" id="ARBA00022617"/>
    </source>
</evidence>
<evidence type="ECO:0000259" key="9">
    <source>
        <dbReference type="PROSITE" id="PS51405"/>
    </source>
</evidence>
<evidence type="ECO:0000256" key="8">
    <source>
        <dbReference type="SAM" id="SignalP"/>
    </source>
</evidence>
<comment type="cofactor">
    <cofactor evidence="1">
        <name>heme b</name>
        <dbReference type="ChEBI" id="CHEBI:60344"/>
    </cofactor>
</comment>
<evidence type="ECO:0000256" key="5">
    <source>
        <dbReference type="ARBA" id="ARBA00023002"/>
    </source>
</evidence>
<organism evidence="10 11">
    <name type="scientific">Pyronema omphalodes (strain CBS 100304)</name>
    <name type="common">Pyronema confluens</name>
    <dbReference type="NCBI Taxonomy" id="1076935"/>
    <lineage>
        <taxon>Eukaryota</taxon>
        <taxon>Fungi</taxon>
        <taxon>Dikarya</taxon>
        <taxon>Ascomycota</taxon>
        <taxon>Pezizomycotina</taxon>
        <taxon>Pezizomycetes</taxon>
        <taxon>Pezizales</taxon>
        <taxon>Pyronemataceae</taxon>
        <taxon>Pyronema</taxon>
    </lineage>
</organism>
<evidence type="ECO:0000256" key="6">
    <source>
        <dbReference type="ARBA" id="ARBA00023004"/>
    </source>
</evidence>
<keyword evidence="2" id="KW-0575">Peroxidase</keyword>
<evidence type="ECO:0000313" key="11">
    <source>
        <dbReference type="Proteomes" id="UP000018144"/>
    </source>
</evidence>
<dbReference type="InterPro" id="IPR000028">
    <property type="entry name" value="Chloroperoxidase"/>
</dbReference>
<evidence type="ECO:0000256" key="2">
    <source>
        <dbReference type="ARBA" id="ARBA00022559"/>
    </source>
</evidence>
<dbReference type="EMBL" id="HF935432">
    <property type="protein sequence ID" value="CCX08806.1"/>
    <property type="molecule type" value="Genomic_DNA"/>
</dbReference>
<dbReference type="PANTHER" id="PTHR33577:SF1">
    <property type="entry name" value="HEME HALOPEROXIDASE FAMILY PROFILE DOMAIN-CONTAINING PROTEIN"/>
    <property type="match status" value="1"/>
</dbReference>
<sequence length="429" mass="46718">MKWISFHSSLAYAILVVHTASFPQLVAGTPFIAKNALKSWLQKRGDDGNATSEAVRYIRIDVSGEHAWRPPGANDKRGPCPALNAMANHGYLPRNGVVNMLTGSSMFGKVFGMAGELSLTLALYATLLSGDVLSLSFSIGGPHPGLLSPLLGGGNGLSGSHNKFETDSSVTHGDFFLFKGDVNSVQLPKFKKLLELQEDKKKPNFDLDVLTEHRKFTLQDSISTNPQFFYGPFSGLLVSNAGHCFIPGMFANFTQDNPKGLLTKEILMSFFAVYEDQDTGRLTHKRGHERIPENWYRRPPGGLLGDYGTTVFAQDLIRMASKYPQLLKVGGNTGRVNSFVGFDLGNITGGIYNSLDLLNLQSLVCFIFRVLLVIVPDTLQGGLLGGLIKVALNLLTKTLLPLVDPKCPGIQQWNTKILEGMPGYGKKGV</sequence>
<proteinExistence type="inferred from homology"/>
<dbReference type="OrthoDB" id="407298at2759"/>
<feature type="signal peptide" evidence="8">
    <location>
        <begin position="1"/>
        <end position="28"/>
    </location>
</feature>
<keyword evidence="3" id="KW-0349">Heme</keyword>
<keyword evidence="6" id="KW-0408">Iron</keyword>
<gene>
    <name evidence="10" type="ORF">PCON_08399</name>
</gene>
<dbReference type="eggNOG" id="ENOG502S6CG">
    <property type="taxonomic scope" value="Eukaryota"/>
</dbReference>
<evidence type="ECO:0000256" key="1">
    <source>
        <dbReference type="ARBA" id="ARBA00001970"/>
    </source>
</evidence>
<dbReference type="Gene3D" id="1.10.489.10">
    <property type="entry name" value="Chloroperoxidase-like"/>
    <property type="match status" value="1"/>
</dbReference>
<name>U4L7I2_PYROM</name>
<dbReference type="OMA" id="HNRFEVD"/>
<dbReference type="InterPro" id="IPR036851">
    <property type="entry name" value="Chloroperoxidase-like_sf"/>
</dbReference>
<dbReference type="PANTHER" id="PTHR33577">
    <property type="entry name" value="STERIGMATOCYSTIN BIOSYNTHESIS PEROXIDASE STCC-RELATED"/>
    <property type="match status" value="1"/>
</dbReference>
<dbReference type="AlphaFoldDB" id="U4L7I2"/>
<dbReference type="Proteomes" id="UP000018144">
    <property type="component" value="Unassembled WGS sequence"/>
</dbReference>
<dbReference type="GO" id="GO:0004601">
    <property type="term" value="F:peroxidase activity"/>
    <property type="evidence" value="ECO:0007669"/>
    <property type="project" value="UniProtKB-KW"/>
</dbReference>
<keyword evidence="4" id="KW-0479">Metal-binding</keyword>
<dbReference type="Pfam" id="PF01328">
    <property type="entry name" value="Peroxidase_2"/>
    <property type="match status" value="1"/>
</dbReference>
<dbReference type="SUPFAM" id="SSF47571">
    <property type="entry name" value="Cloroperoxidase"/>
    <property type="match status" value="1"/>
</dbReference>
<keyword evidence="5" id="KW-0560">Oxidoreductase</keyword>
<dbReference type="GO" id="GO:0046872">
    <property type="term" value="F:metal ion binding"/>
    <property type="evidence" value="ECO:0007669"/>
    <property type="project" value="UniProtKB-KW"/>
</dbReference>
<evidence type="ECO:0000313" key="10">
    <source>
        <dbReference type="EMBL" id="CCX08806.1"/>
    </source>
</evidence>
<protein>
    <submittedName>
        <fullName evidence="10">Similar to Aromatic peroxygenase acc. no. B9W4V6</fullName>
    </submittedName>
</protein>
<evidence type="ECO:0000256" key="4">
    <source>
        <dbReference type="ARBA" id="ARBA00022723"/>
    </source>
</evidence>